<dbReference type="Gene3D" id="2.60.40.1890">
    <property type="entry name" value="PCu(A)C copper chaperone"/>
    <property type="match status" value="1"/>
</dbReference>
<dbReference type="SUPFAM" id="SSF110087">
    <property type="entry name" value="DR1885-like metal-binding protein"/>
    <property type="match status" value="1"/>
</dbReference>
<dbReference type="OrthoDB" id="9796962at2"/>
<evidence type="ECO:0000313" key="2">
    <source>
        <dbReference type="EMBL" id="SMO76991.1"/>
    </source>
</evidence>
<keyword evidence="3" id="KW-1185">Reference proteome</keyword>
<dbReference type="RefSeq" id="WP_142638090.1">
    <property type="nucleotide sequence ID" value="NZ_CANMDC010000008.1"/>
</dbReference>
<sequence length="154" mass="16126">MSLTSKLLATLAAAAFATTAMAQETITLEDAYARSAGKTAKAGAAFMVIQNTGEADDRLVRAESEAAARVELHTHLIDANGVAQMTHVEEGFVIPAGGAHALKRGGDHVMFMGLVAPFEHGATVPVTLVFEKAGEVEIDVPVDLERKDMGAHSN</sequence>
<dbReference type="AlphaFoldDB" id="A0A521E103"/>
<reference evidence="2 3" key="1">
    <citation type="submission" date="2017-05" db="EMBL/GenBank/DDBJ databases">
        <authorList>
            <person name="Varghese N."/>
            <person name="Submissions S."/>
        </authorList>
    </citation>
    <scope>NUCLEOTIDE SEQUENCE [LARGE SCALE GENOMIC DNA]</scope>
    <source>
        <strain evidence="2 3">DSM 28009</strain>
    </source>
</reference>
<dbReference type="PANTHER" id="PTHR36302:SF1">
    <property type="entry name" value="COPPER CHAPERONE PCU(A)C"/>
    <property type="match status" value="1"/>
</dbReference>
<protein>
    <recommendedName>
        <fullName evidence="4">Copper(I)-binding protein</fullName>
    </recommendedName>
</protein>
<keyword evidence="1" id="KW-0732">Signal</keyword>
<feature type="signal peptide" evidence="1">
    <location>
        <begin position="1"/>
        <end position="22"/>
    </location>
</feature>
<dbReference type="Pfam" id="PF04314">
    <property type="entry name" value="PCuAC"/>
    <property type="match status" value="1"/>
</dbReference>
<evidence type="ECO:0000313" key="3">
    <source>
        <dbReference type="Proteomes" id="UP000319555"/>
    </source>
</evidence>
<name>A0A521E103_9RHOB</name>
<evidence type="ECO:0008006" key="4">
    <source>
        <dbReference type="Google" id="ProtNLM"/>
    </source>
</evidence>
<accession>A0A521E103</accession>
<dbReference type="InterPro" id="IPR007410">
    <property type="entry name" value="LpqE-like"/>
</dbReference>
<dbReference type="Proteomes" id="UP000319555">
    <property type="component" value="Unassembled WGS sequence"/>
</dbReference>
<dbReference type="PANTHER" id="PTHR36302">
    <property type="entry name" value="BLR7088 PROTEIN"/>
    <property type="match status" value="1"/>
</dbReference>
<gene>
    <name evidence="2" type="ORF">SAMN06265380_10881</name>
</gene>
<organism evidence="2 3">
    <name type="scientific">Ruegeria faecimaris</name>
    <dbReference type="NCBI Taxonomy" id="686389"/>
    <lineage>
        <taxon>Bacteria</taxon>
        <taxon>Pseudomonadati</taxon>
        <taxon>Pseudomonadota</taxon>
        <taxon>Alphaproteobacteria</taxon>
        <taxon>Rhodobacterales</taxon>
        <taxon>Roseobacteraceae</taxon>
        <taxon>Ruegeria</taxon>
    </lineage>
</organism>
<feature type="chain" id="PRO_5021982008" description="Copper(I)-binding protein" evidence="1">
    <location>
        <begin position="23"/>
        <end position="154"/>
    </location>
</feature>
<evidence type="ECO:0000256" key="1">
    <source>
        <dbReference type="SAM" id="SignalP"/>
    </source>
</evidence>
<dbReference type="InterPro" id="IPR058248">
    <property type="entry name" value="Lxx211020-like"/>
</dbReference>
<dbReference type="EMBL" id="FXTE01000008">
    <property type="protein sequence ID" value="SMO76991.1"/>
    <property type="molecule type" value="Genomic_DNA"/>
</dbReference>
<proteinExistence type="predicted"/>
<dbReference type="InterPro" id="IPR036182">
    <property type="entry name" value="PCuAC_sf"/>
</dbReference>